<comment type="pathway">
    <text evidence="1 4">Carotenoid biosynthesis.</text>
</comment>
<evidence type="ECO:0000256" key="6">
    <source>
        <dbReference type="SAM" id="Phobius"/>
    </source>
</evidence>
<feature type="region of interest" description="Disordered" evidence="5">
    <location>
        <begin position="1"/>
        <end position="21"/>
    </location>
</feature>
<dbReference type="InterPro" id="IPR014105">
    <property type="entry name" value="Carotenoid/retinoid_OxRdtase"/>
</dbReference>
<organism evidence="8 9">
    <name type="scientific">Cytospora mali</name>
    <name type="common">Apple Valsa canker fungus</name>
    <name type="synonym">Valsa mali</name>
    <dbReference type="NCBI Taxonomy" id="578113"/>
    <lineage>
        <taxon>Eukaryota</taxon>
        <taxon>Fungi</taxon>
        <taxon>Dikarya</taxon>
        <taxon>Ascomycota</taxon>
        <taxon>Pezizomycotina</taxon>
        <taxon>Sordariomycetes</taxon>
        <taxon>Sordariomycetidae</taxon>
        <taxon>Diaporthales</taxon>
        <taxon>Cytosporaceae</taxon>
        <taxon>Cytospora</taxon>
    </lineage>
</organism>
<proteinExistence type="inferred from homology"/>
<dbReference type="InterPro" id="IPR002937">
    <property type="entry name" value="Amino_oxidase"/>
</dbReference>
<keyword evidence="2 4" id="KW-0125">Carotenoid biosynthesis</keyword>
<dbReference type="SMR" id="A0A194WA88"/>
<evidence type="ECO:0000256" key="2">
    <source>
        <dbReference type="ARBA" id="ARBA00022746"/>
    </source>
</evidence>
<feature type="domain" description="Amine oxidase" evidence="7">
    <location>
        <begin position="38"/>
        <end position="385"/>
    </location>
</feature>
<evidence type="ECO:0000256" key="4">
    <source>
        <dbReference type="RuleBase" id="RU362075"/>
    </source>
</evidence>
<evidence type="ECO:0000256" key="3">
    <source>
        <dbReference type="ARBA" id="ARBA00023002"/>
    </source>
</evidence>
<dbReference type="OrthoDB" id="7777654at2759"/>
<dbReference type="SUPFAM" id="SSF51905">
    <property type="entry name" value="FAD/NAD(P)-binding domain"/>
    <property type="match status" value="1"/>
</dbReference>
<keyword evidence="3 4" id="KW-0560">Oxidoreductase</keyword>
<dbReference type="NCBIfam" id="TIGR02734">
    <property type="entry name" value="crtI_fam"/>
    <property type="match status" value="1"/>
</dbReference>
<evidence type="ECO:0000313" key="8">
    <source>
        <dbReference type="EMBL" id="KUI73361.1"/>
    </source>
</evidence>
<dbReference type="PANTHER" id="PTHR43734:SF1">
    <property type="entry name" value="PHYTOENE DESATURASE"/>
    <property type="match status" value="1"/>
</dbReference>
<dbReference type="Proteomes" id="UP000078559">
    <property type="component" value="Chromosome 10"/>
</dbReference>
<feature type="transmembrane region" description="Helical" evidence="6">
    <location>
        <begin position="599"/>
        <end position="619"/>
    </location>
</feature>
<evidence type="ECO:0000256" key="5">
    <source>
        <dbReference type="SAM" id="MobiDB-lite"/>
    </source>
</evidence>
<dbReference type="PANTHER" id="PTHR43734">
    <property type="entry name" value="PHYTOENE DESATURASE"/>
    <property type="match status" value="1"/>
</dbReference>
<keyword evidence="6" id="KW-0812">Transmembrane</keyword>
<name>A0A194WA88_CYTMA</name>
<sequence length="635" mass="70100">MGELFQPLSASSGTPELPSIAKQASPRTAIVIGAGTGGIATAARLAKAGYQVTVVEKNDFTGGRCSLLYSSPPQSSPGGENPSQRQQYRFDQGPSLLLLPNLFREAFHDLDTSLEAEGVDLLRCPVNYQIFFHDGAVFKPTTDLASMKRQIEHYEGKEGFERYLAWMAESHRHYELSVEHVLHKNNGSITTVLTPFFARMALKLHPFESIWSRASRYFKTERLRRVFTFATMYMGMSPFEAPSTYSLLQYTEAAEGIWYPRGGFQTVLARLVDVGERLGVTYRLSAPVKRILTTPDGKAAAGVELENGETLKADTVVVNADLVYAYSRLFPEPAPSQGMTQAAVAKAMAGYSKSLRTRDASCSSVSFYWSLSREIPELGVHNIFLADEYKESFDSIFKRQTLPDDPSFYVNVPSRIDPSAAPEGCDAVIVLVPVGHLLRSKGNEGEMSVEEQDWPALVDRAREAVLRTISARTGCEPLEKYIIHEMNNTPYTWEEKFNLDKGAILGLSHNFSNVLCFRPSVRAKGLKNTYFVGASTYPGTGVPIVLAGAKITTEEILKDAGVEAPWAKKEPVVQDKGVPQDGSVGLLDRMGSNRSLDKLWALAIFVLLLWLGCGSGLFGKDSFGWGRWKNHVCDL</sequence>
<protein>
    <submittedName>
        <fullName evidence="8">Phytoene desaturase</fullName>
    </submittedName>
</protein>
<dbReference type="Pfam" id="PF01593">
    <property type="entry name" value="Amino_oxidase"/>
    <property type="match status" value="1"/>
</dbReference>
<reference evidence="8" key="1">
    <citation type="submission" date="2014-12" db="EMBL/GenBank/DDBJ databases">
        <title>Genome Sequence of Valsa Canker Pathogens Uncovers a Specific Adaption of Colonization on Woody Bark.</title>
        <authorList>
            <person name="Yin Z."/>
            <person name="Liu H."/>
            <person name="Gao X."/>
            <person name="Li Z."/>
            <person name="Song N."/>
            <person name="Ke X."/>
            <person name="Dai Q."/>
            <person name="Wu Y."/>
            <person name="Sun Y."/>
            <person name="Xu J.-R."/>
            <person name="Kang Z.K."/>
            <person name="Wang L."/>
            <person name="Huang L."/>
        </authorList>
    </citation>
    <scope>NUCLEOTIDE SEQUENCE [LARGE SCALE GENOMIC DNA]</scope>
    <source>
        <strain evidence="8">03-8</strain>
    </source>
</reference>
<keyword evidence="6" id="KW-0472">Membrane</keyword>
<dbReference type="InterPro" id="IPR036188">
    <property type="entry name" value="FAD/NAD-bd_sf"/>
</dbReference>
<evidence type="ECO:0000259" key="7">
    <source>
        <dbReference type="Pfam" id="PF01593"/>
    </source>
</evidence>
<dbReference type="EMBL" id="CM003107">
    <property type="protein sequence ID" value="KUI73361.1"/>
    <property type="molecule type" value="Genomic_DNA"/>
</dbReference>
<evidence type="ECO:0000313" key="9">
    <source>
        <dbReference type="Proteomes" id="UP000078559"/>
    </source>
</evidence>
<accession>A0A194WA88</accession>
<dbReference type="GO" id="GO:0016117">
    <property type="term" value="P:carotenoid biosynthetic process"/>
    <property type="evidence" value="ECO:0007669"/>
    <property type="project" value="UniProtKB-KW"/>
</dbReference>
<keyword evidence="9" id="KW-1185">Reference proteome</keyword>
<keyword evidence="6" id="KW-1133">Transmembrane helix</keyword>
<dbReference type="GO" id="GO:0016491">
    <property type="term" value="F:oxidoreductase activity"/>
    <property type="evidence" value="ECO:0007669"/>
    <property type="project" value="UniProtKB-KW"/>
</dbReference>
<comment type="similarity">
    <text evidence="4">Belongs to the carotenoid/retinoid oxidoreductase family.</text>
</comment>
<dbReference type="AlphaFoldDB" id="A0A194WA88"/>
<dbReference type="Gene3D" id="3.50.50.60">
    <property type="entry name" value="FAD/NAD(P)-binding domain"/>
    <property type="match status" value="2"/>
</dbReference>
<gene>
    <name evidence="8" type="ORF">VM1G_08775</name>
</gene>
<evidence type="ECO:0000256" key="1">
    <source>
        <dbReference type="ARBA" id="ARBA00004829"/>
    </source>
</evidence>